<dbReference type="Gene3D" id="3.90.226.10">
    <property type="entry name" value="2-enoyl-CoA Hydratase, Chain A, domain 1"/>
    <property type="match status" value="1"/>
</dbReference>
<dbReference type="InterPro" id="IPR029045">
    <property type="entry name" value="ClpP/crotonase-like_dom_sf"/>
</dbReference>
<reference evidence="2" key="1">
    <citation type="submission" date="2023-02" db="EMBL/GenBank/DDBJ databases">
        <title>Nocardiopsis ansamitocini NBRC 112285.</title>
        <authorList>
            <person name="Ichikawa N."/>
            <person name="Sato H."/>
            <person name="Tonouchi N."/>
        </authorList>
    </citation>
    <scope>NUCLEOTIDE SEQUENCE</scope>
    <source>
        <strain evidence="2">NBRC 112285</strain>
    </source>
</reference>
<accession>A0A9W6P6K2</accession>
<name>A0A9W6P6K2_9ACTN</name>
<dbReference type="CDD" id="cd06558">
    <property type="entry name" value="crotonase-like"/>
    <property type="match status" value="1"/>
</dbReference>
<gene>
    <name evidence="2" type="primary">paaG</name>
    <name evidence="2" type="ORF">Nans01_24220</name>
</gene>
<dbReference type="PANTHER" id="PTHR42964">
    <property type="entry name" value="ENOYL-COA HYDRATASE"/>
    <property type="match status" value="1"/>
</dbReference>
<evidence type="ECO:0000256" key="1">
    <source>
        <dbReference type="ARBA" id="ARBA00005254"/>
    </source>
</evidence>
<evidence type="ECO:0000313" key="3">
    <source>
        <dbReference type="Proteomes" id="UP001165092"/>
    </source>
</evidence>
<protein>
    <submittedName>
        <fullName evidence="2">Enoyl-CoA hydratase</fullName>
    </submittedName>
</protein>
<dbReference type="SUPFAM" id="SSF52096">
    <property type="entry name" value="ClpP/crotonase"/>
    <property type="match status" value="1"/>
</dbReference>
<dbReference type="InterPro" id="IPR001753">
    <property type="entry name" value="Enoyl-CoA_hydra/iso"/>
</dbReference>
<sequence length="262" mass="27400">MPEPEEHLVLSSVERGVCTLTLNSPRNRNALSARLRTELAAGLTEAIADDDVRAVVLTGAGPAFCAGADLKEVAAHQAGQPVTDPHAPGMAELFSAIMDAPKPVMAVLNGPARAGGLGLVAAADIAIAPDTTTFAFTEVRIGVVPAIISVPVARRMDDRRMTRYFLTGETFDAATAAESGLITTAVAPDRLDEVVGSVLNGLRTGAPRALARTKTLLGANGYPERKNAFAEMDELSAAFFASSDAAEGRASFLEKRPPHWAL</sequence>
<organism evidence="2 3">
    <name type="scientific">Nocardiopsis ansamitocini</name>
    <dbReference type="NCBI Taxonomy" id="1670832"/>
    <lineage>
        <taxon>Bacteria</taxon>
        <taxon>Bacillati</taxon>
        <taxon>Actinomycetota</taxon>
        <taxon>Actinomycetes</taxon>
        <taxon>Streptosporangiales</taxon>
        <taxon>Nocardiopsidaceae</taxon>
        <taxon>Nocardiopsis</taxon>
    </lineage>
</organism>
<dbReference type="InterPro" id="IPR051683">
    <property type="entry name" value="Enoyl-CoA_Hydratase/Isomerase"/>
</dbReference>
<comment type="caution">
    <text evidence="2">The sequence shown here is derived from an EMBL/GenBank/DDBJ whole genome shotgun (WGS) entry which is preliminary data.</text>
</comment>
<dbReference type="GO" id="GO:0003824">
    <property type="term" value="F:catalytic activity"/>
    <property type="evidence" value="ECO:0007669"/>
    <property type="project" value="UniProtKB-ARBA"/>
</dbReference>
<comment type="similarity">
    <text evidence="1">Belongs to the enoyl-CoA hydratase/isomerase family.</text>
</comment>
<dbReference type="PANTHER" id="PTHR42964:SF1">
    <property type="entry name" value="POLYKETIDE BIOSYNTHESIS ENOYL-COA HYDRATASE PKSH-RELATED"/>
    <property type="match status" value="1"/>
</dbReference>
<dbReference type="Proteomes" id="UP001165092">
    <property type="component" value="Unassembled WGS sequence"/>
</dbReference>
<proteinExistence type="inferred from homology"/>
<dbReference type="Gene3D" id="1.10.12.10">
    <property type="entry name" value="Lyase 2-enoyl-coa Hydratase, Chain A, domain 2"/>
    <property type="match status" value="1"/>
</dbReference>
<dbReference type="Pfam" id="PF00378">
    <property type="entry name" value="ECH_1"/>
    <property type="match status" value="1"/>
</dbReference>
<keyword evidence="3" id="KW-1185">Reference proteome</keyword>
<dbReference type="AlphaFoldDB" id="A0A9W6P6K2"/>
<dbReference type="InterPro" id="IPR014748">
    <property type="entry name" value="Enoyl-CoA_hydra_C"/>
</dbReference>
<evidence type="ECO:0000313" key="2">
    <source>
        <dbReference type="EMBL" id="GLU48071.1"/>
    </source>
</evidence>
<dbReference type="EMBL" id="BSQG01000003">
    <property type="protein sequence ID" value="GLU48071.1"/>
    <property type="molecule type" value="Genomic_DNA"/>
</dbReference>
<dbReference type="RefSeq" id="WP_285759436.1">
    <property type="nucleotide sequence ID" value="NZ_BSQG01000003.1"/>
</dbReference>